<feature type="domain" description="Bacterial type II secretion system protein E" evidence="3">
    <location>
        <begin position="111"/>
        <end position="393"/>
    </location>
</feature>
<dbReference type="EMBL" id="MEIA01000460">
    <property type="protein sequence ID" value="OJF10768.1"/>
    <property type="molecule type" value="Genomic_DNA"/>
</dbReference>
<comment type="caution">
    <text evidence="4">The sequence shown here is derived from an EMBL/GenBank/DDBJ whole genome shotgun (WGS) entry which is preliminary data.</text>
</comment>
<gene>
    <name evidence="4" type="ORF">BG844_30395</name>
</gene>
<dbReference type="Gene3D" id="3.30.450.380">
    <property type="match status" value="1"/>
</dbReference>
<dbReference type="PANTHER" id="PTHR30486:SF6">
    <property type="entry name" value="TYPE IV PILUS RETRACTATION ATPASE PILT"/>
    <property type="match status" value="1"/>
</dbReference>
<comment type="similarity">
    <text evidence="1">Belongs to the GSP E family.</text>
</comment>
<reference evidence="4 5" key="1">
    <citation type="submission" date="2016-09" db="EMBL/GenBank/DDBJ databases">
        <title>Couchioplanes caeruleus draft genome sequence.</title>
        <authorList>
            <person name="Sheehan J."/>
            <person name="Caffrey P."/>
        </authorList>
    </citation>
    <scope>NUCLEOTIDE SEQUENCE [LARGE SCALE GENOMIC DNA]</scope>
    <source>
        <strain evidence="4 5">DSM 43634</strain>
    </source>
</reference>
<protein>
    <submittedName>
        <fullName evidence="4">Type II secretion system protein E</fullName>
    </submittedName>
</protein>
<name>A0A1K0FDE6_9ACTN</name>
<dbReference type="CDD" id="cd01130">
    <property type="entry name" value="VirB11-like_ATPase"/>
    <property type="match status" value="1"/>
</dbReference>
<proteinExistence type="inferred from homology"/>
<dbReference type="RefSeq" id="WP_071808756.1">
    <property type="nucleotide sequence ID" value="NZ_MEIA01000460.1"/>
</dbReference>
<evidence type="ECO:0000256" key="2">
    <source>
        <dbReference type="SAM" id="MobiDB-lite"/>
    </source>
</evidence>
<dbReference type="Pfam" id="PF00437">
    <property type="entry name" value="T2SSE"/>
    <property type="match status" value="1"/>
</dbReference>
<dbReference type="AlphaFoldDB" id="A0A1K0FDE6"/>
<keyword evidence="5" id="KW-1185">Reference proteome</keyword>
<dbReference type="PANTHER" id="PTHR30486">
    <property type="entry name" value="TWITCHING MOTILITY PROTEIN PILT"/>
    <property type="match status" value="1"/>
</dbReference>
<evidence type="ECO:0000259" key="3">
    <source>
        <dbReference type="Pfam" id="PF00437"/>
    </source>
</evidence>
<dbReference type="InterPro" id="IPR001482">
    <property type="entry name" value="T2SS/T4SS_dom"/>
</dbReference>
<dbReference type="InterPro" id="IPR050921">
    <property type="entry name" value="T4SS_GSP_E_ATPase"/>
</dbReference>
<dbReference type="Gene3D" id="3.40.50.300">
    <property type="entry name" value="P-loop containing nucleotide triphosphate hydrolases"/>
    <property type="match status" value="1"/>
</dbReference>
<evidence type="ECO:0000313" key="4">
    <source>
        <dbReference type="EMBL" id="OJF10768.1"/>
    </source>
</evidence>
<dbReference type="Proteomes" id="UP000182486">
    <property type="component" value="Unassembled WGS sequence"/>
</dbReference>
<evidence type="ECO:0000313" key="5">
    <source>
        <dbReference type="Proteomes" id="UP000182486"/>
    </source>
</evidence>
<sequence length="473" mass="50851">MSYPFEPRPLGSRRDGFTPDLPADAAEIPVVRRIRREVAERLTRATRAHETATGAVMSAAEQTATTRRLITEALDAYATEEMNAGRPPLRPDAESRVGRAVADMLLGAGGLQPLLNDERVEEIHANGADQVFVRYTDGSRVQVAPIADSDADMVELIRRLAADAGRAETGGEGGEERRWDRASPILNLQLPDGSRLHAIMSVTRRPALSIRRHHYIKVSLADLEQLGTLNPVLREFFAAAVRARQNTLAAGRTGAGKTTLLRALASVIPPDERIVTIEDTYELALDSDKALHPDVVPLQSREANVEGEGAIDMSMLFRSGLRMSPDRVIVGEIRGHEVIPMLNAMSQGNDGSLGTIHASSSAGVFKKLALYAAQSPERLDPATTNLLVAESVHLVVHLGLAEGSRRVVTSVREVVDADGLSVASNEIFRPGRDGRAVPGSPPSTALLSTLADARFDPRLLDEARTAPGGGWAS</sequence>
<dbReference type="GO" id="GO:0016887">
    <property type="term" value="F:ATP hydrolysis activity"/>
    <property type="evidence" value="ECO:0007669"/>
    <property type="project" value="InterPro"/>
</dbReference>
<evidence type="ECO:0000256" key="1">
    <source>
        <dbReference type="ARBA" id="ARBA00006611"/>
    </source>
</evidence>
<organism evidence="4 5">
    <name type="scientific">Couchioplanes caeruleus subsp. caeruleus</name>
    <dbReference type="NCBI Taxonomy" id="56427"/>
    <lineage>
        <taxon>Bacteria</taxon>
        <taxon>Bacillati</taxon>
        <taxon>Actinomycetota</taxon>
        <taxon>Actinomycetes</taxon>
        <taxon>Micromonosporales</taxon>
        <taxon>Micromonosporaceae</taxon>
        <taxon>Couchioplanes</taxon>
    </lineage>
</organism>
<dbReference type="InterPro" id="IPR027417">
    <property type="entry name" value="P-loop_NTPase"/>
</dbReference>
<feature type="region of interest" description="Disordered" evidence="2">
    <location>
        <begin position="1"/>
        <end position="21"/>
    </location>
</feature>
<dbReference type="SUPFAM" id="SSF52540">
    <property type="entry name" value="P-loop containing nucleoside triphosphate hydrolases"/>
    <property type="match status" value="1"/>
</dbReference>
<accession>A0A1K0FDE6</accession>